<reference evidence="2" key="1">
    <citation type="journal article" date="2021" name="New Phytol.">
        <title>Evolutionary innovations through gain and loss of genes in the ectomycorrhizal Boletales.</title>
        <authorList>
            <person name="Wu G."/>
            <person name="Miyauchi S."/>
            <person name="Morin E."/>
            <person name="Kuo A."/>
            <person name="Drula E."/>
            <person name="Varga T."/>
            <person name="Kohler A."/>
            <person name="Feng B."/>
            <person name="Cao Y."/>
            <person name="Lipzen A."/>
            <person name="Daum C."/>
            <person name="Hundley H."/>
            <person name="Pangilinan J."/>
            <person name="Johnson J."/>
            <person name="Barry K."/>
            <person name="LaButti K."/>
            <person name="Ng V."/>
            <person name="Ahrendt S."/>
            <person name="Min B."/>
            <person name="Choi I.G."/>
            <person name="Park H."/>
            <person name="Plett J.M."/>
            <person name="Magnuson J."/>
            <person name="Spatafora J.W."/>
            <person name="Nagy L.G."/>
            <person name="Henrissat B."/>
            <person name="Grigoriev I.V."/>
            <person name="Yang Z.L."/>
            <person name="Xu J."/>
            <person name="Martin F.M."/>
        </authorList>
    </citation>
    <scope>NUCLEOTIDE SEQUENCE</scope>
    <source>
        <strain evidence="2">KKN 215</strain>
    </source>
</reference>
<name>A0A8K0XR25_9AGAR</name>
<feature type="chain" id="PRO_5035481407" evidence="1">
    <location>
        <begin position="35"/>
        <end position="253"/>
    </location>
</feature>
<dbReference type="EMBL" id="JAEVFJ010000011">
    <property type="protein sequence ID" value="KAH8101866.1"/>
    <property type="molecule type" value="Genomic_DNA"/>
</dbReference>
<keyword evidence="3" id="KW-1185">Reference proteome</keyword>
<evidence type="ECO:0000256" key="1">
    <source>
        <dbReference type="SAM" id="SignalP"/>
    </source>
</evidence>
<sequence>MPLHTSPFFQMIYKFFVLLATIALSCMLLDSSAGAGVQARKHLSGTTSSIVIQLLNAANSAELAAAESCADETAMILLSDLKRQLSESVAVTARFQKVITRQNAKMATTLRKLEEHMPGTLQRVAEGLKIDQQHRSRSSALASRDGMGKTMVRKILGKTNGVFVSLGVALGVDEQSLLGYAAVISGTVESAVVAAGDIITQNPEVLTLLLSNALFPFLSESRFLRPLLSTIGIIRGNAPQSAEMFTTVSELLQ</sequence>
<accession>A0A8K0XR25</accession>
<gene>
    <name evidence="2" type="ORF">BXZ70DRAFT_81159</name>
</gene>
<comment type="caution">
    <text evidence="2">The sequence shown here is derived from an EMBL/GenBank/DDBJ whole genome shotgun (WGS) entry which is preliminary data.</text>
</comment>
<evidence type="ECO:0000313" key="2">
    <source>
        <dbReference type="EMBL" id="KAH8101866.1"/>
    </source>
</evidence>
<organism evidence="2 3">
    <name type="scientific">Cristinia sonorae</name>
    <dbReference type="NCBI Taxonomy" id="1940300"/>
    <lineage>
        <taxon>Eukaryota</taxon>
        <taxon>Fungi</taxon>
        <taxon>Dikarya</taxon>
        <taxon>Basidiomycota</taxon>
        <taxon>Agaricomycotina</taxon>
        <taxon>Agaricomycetes</taxon>
        <taxon>Agaricomycetidae</taxon>
        <taxon>Agaricales</taxon>
        <taxon>Pleurotineae</taxon>
        <taxon>Stephanosporaceae</taxon>
        <taxon>Cristinia</taxon>
    </lineage>
</organism>
<proteinExistence type="predicted"/>
<feature type="signal peptide" evidence="1">
    <location>
        <begin position="1"/>
        <end position="34"/>
    </location>
</feature>
<protein>
    <submittedName>
        <fullName evidence="2">Uncharacterized protein</fullName>
    </submittedName>
</protein>
<dbReference type="Proteomes" id="UP000813824">
    <property type="component" value="Unassembled WGS sequence"/>
</dbReference>
<evidence type="ECO:0000313" key="3">
    <source>
        <dbReference type="Proteomes" id="UP000813824"/>
    </source>
</evidence>
<dbReference type="AlphaFoldDB" id="A0A8K0XR25"/>
<keyword evidence="1" id="KW-0732">Signal</keyword>